<dbReference type="AlphaFoldDB" id="A0A9Y3SAP0"/>
<reference evidence="5" key="1">
    <citation type="submission" date="2025-08" db="UniProtKB">
        <authorList>
            <consortium name="RefSeq"/>
        </authorList>
    </citation>
    <scope>IDENTIFICATION</scope>
</reference>
<organism evidence="4 5">
    <name type="scientific">Pundamilia nyererei</name>
    <dbReference type="NCBI Taxonomy" id="303518"/>
    <lineage>
        <taxon>Eukaryota</taxon>
        <taxon>Metazoa</taxon>
        <taxon>Chordata</taxon>
        <taxon>Craniata</taxon>
        <taxon>Vertebrata</taxon>
        <taxon>Euteleostomi</taxon>
        <taxon>Actinopterygii</taxon>
        <taxon>Neopterygii</taxon>
        <taxon>Teleostei</taxon>
        <taxon>Neoteleostei</taxon>
        <taxon>Acanthomorphata</taxon>
        <taxon>Ovalentaria</taxon>
        <taxon>Cichlomorphae</taxon>
        <taxon>Cichliformes</taxon>
        <taxon>Cichlidae</taxon>
        <taxon>African cichlids</taxon>
        <taxon>Pseudocrenilabrinae</taxon>
        <taxon>Haplochromini</taxon>
        <taxon>Pundamilia</taxon>
    </lineage>
</organism>
<dbReference type="InterPro" id="IPR013783">
    <property type="entry name" value="Ig-like_fold"/>
</dbReference>
<feature type="compositionally biased region" description="Acidic residues" evidence="1">
    <location>
        <begin position="451"/>
        <end position="461"/>
    </location>
</feature>
<sequence>MTELVTEGDPVEVNCTAESFPLPTFTLARYSKSNSQTPEWSLILDNSYKFKANSTDAGFYTCKASNSEGNQWSSKKQLVVNYSPREVKITGHPGLIVKENESLTLDCSANSYPSVSSFTWMKMIDGMMESTISTGTPFIVDSASVSDSGKYRCTATNKIGTGKSVQVEVKVKHGPKFTKIEKEKEEQHDELTGVKLRCISQCYPEVTQYSWYQRINKKENKNVANGTDIFVRSDQPGEYYCVAKNEIGERSSEPIKLFDDTVMKIVKVFSLCLIFLIVCILIFLYRRRRNNLIQQRTTNVWSWSSFLGSWNGVSRSSGNQSGLAEPFRSRDDLLLNHPCQPNAQRPQRHPDSTTASNVNTVYSAVNLPKSKQAASAQNPIKGHGGNMGNDSLNYASVFFENRKKDSEEDAEYSVVSKPKKSKVTEQEVQEDYENIGEELPPKPPYTYNFDSETDTSEDEVEVNYAHVNIKPKSGHQRDSSSSSSSEDETQYSQVKI</sequence>
<evidence type="ECO:0000256" key="2">
    <source>
        <dbReference type="SAM" id="Phobius"/>
    </source>
</evidence>
<dbReference type="Pfam" id="PF13927">
    <property type="entry name" value="Ig_3"/>
    <property type="match status" value="1"/>
</dbReference>
<dbReference type="InterPro" id="IPR003598">
    <property type="entry name" value="Ig_sub2"/>
</dbReference>
<protein>
    <submittedName>
        <fullName evidence="5">Uncharacterized protein LOC102214405</fullName>
    </submittedName>
</protein>
<dbReference type="PANTHER" id="PTHR46013">
    <property type="entry name" value="VASCULAR CELL ADHESION MOLECULE 1"/>
    <property type="match status" value="1"/>
</dbReference>
<evidence type="ECO:0000259" key="3">
    <source>
        <dbReference type="PROSITE" id="PS50835"/>
    </source>
</evidence>
<keyword evidence="2" id="KW-0812">Transmembrane</keyword>
<feature type="domain" description="Ig-like" evidence="3">
    <location>
        <begin position="175"/>
        <end position="256"/>
    </location>
</feature>
<dbReference type="PANTHER" id="PTHR46013:SF4">
    <property type="entry name" value="B-CELL RECEPTOR CD22-RELATED"/>
    <property type="match status" value="1"/>
</dbReference>
<dbReference type="PROSITE" id="PS50835">
    <property type="entry name" value="IG_LIKE"/>
    <property type="match status" value="3"/>
</dbReference>
<feature type="domain" description="Ig-like" evidence="3">
    <location>
        <begin position="1"/>
        <end position="81"/>
    </location>
</feature>
<feature type="transmembrane region" description="Helical" evidence="2">
    <location>
        <begin position="265"/>
        <end position="285"/>
    </location>
</feature>
<dbReference type="CDD" id="cd00096">
    <property type="entry name" value="Ig"/>
    <property type="match status" value="1"/>
</dbReference>
<dbReference type="RefSeq" id="XP_005754344.1">
    <property type="nucleotide sequence ID" value="XM_005754287.2"/>
</dbReference>
<keyword evidence="4" id="KW-1185">Reference proteome</keyword>
<dbReference type="SMART" id="SM00409">
    <property type="entry name" value="IG"/>
    <property type="match status" value="2"/>
</dbReference>
<dbReference type="SMART" id="SM00408">
    <property type="entry name" value="IGc2"/>
    <property type="match status" value="2"/>
</dbReference>
<proteinExistence type="predicted"/>
<feature type="region of interest" description="Disordered" evidence="1">
    <location>
        <begin position="369"/>
        <end position="388"/>
    </location>
</feature>
<feature type="region of interest" description="Disordered" evidence="1">
    <location>
        <begin position="403"/>
        <end position="496"/>
    </location>
</feature>
<feature type="domain" description="Ig-like" evidence="3">
    <location>
        <begin position="84"/>
        <end position="170"/>
    </location>
</feature>
<gene>
    <name evidence="5" type="primary">LOC102214405</name>
</gene>
<dbReference type="InterPro" id="IPR003599">
    <property type="entry name" value="Ig_sub"/>
</dbReference>
<dbReference type="Pfam" id="PF13895">
    <property type="entry name" value="Ig_2"/>
    <property type="match status" value="1"/>
</dbReference>
<evidence type="ECO:0000256" key="1">
    <source>
        <dbReference type="SAM" id="MobiDB-lite"/>
    </source>
</evidence>
<evidence type="ECO:0000313" key="4">
    <source>
        <dbReference type="Proteomes" id="UP000695023"/>
    </source>
</evidence>
<keyword evidence="2" id="KW-0472">Membrane</keyword>
<feature type="region of interest" description="Disordered" evidence="1">
    <location>
        <begin position="335"/>
        <end position="355"/>
    </location>
</feature>
<evidence type="ECO:0000313" key="5">
    <source>
        <dbReference type="RefSeq" id="XP_005754344.1"/>
    </source>
</evidence>
<name>A0A9Y3SAP0_9CICH</name>
<feature type="compositionally biased region" description="Acidic residues" evidence="1">
    <location>
        <begin position="427"/>
        <end position="436"/>
    </location>
</feature>
<dbReference type="InterPro" id="IPR007110">
    <property type="entry name" value="Ig-like_dom"/>
</dbReference>
<dbReference type="SUPFAM" id="SSF48726">
    <property type="entry name" value="Immunoglobulin"/>
    <property type="match status" value="3"/>
</dbReference>
<accession>A0A9Y3SAP0</accession>
<dbReference type="InterPro" id="IPR036179">
    <property type="entry name" value="Ig-like_dom_sf"/>
</dbReference>
<dbReference type="Proteomes" id="UP000695023">
    <property type="component" value="Unplaced"/>
</dbReference>
<keyword evidence="2" id="KW-1133">Transmembrane helix</keyword>
<dbReference type="Gene3D" id="2.60.40.10">
    <property type="entry name" value="Immunoglobulins"/>
    <property type="match status" value="3"/>
</dbReference>